<evidence type="ECO:0008006" key="3">
    <source>
        <dbReference type="Google" id="ProtNLM"/>
    </source>
</evidence>
<proteinExistence type="predicted"/>
<sequence>MLRIAPLLLLFLAACDPTPREVSAPAPGRPAPSRGAEIAALEAANAPPEIIPTQISDVDWALTVLNDRLVGRVMEVDLSGGQIDGTGPCQDIRGNYFGTGEIFVVETIVVPRLPDCERATLQEEIAIAMIDARSAHVENGVLVMRDAGGIIRLEFLPL</sequence>
<name>A0A2C9CMP4_9RHOB</name>
<keyword evidence="2" id="KW-1185">Reference proteome</keyword>
<evidence type="ECO:0000313" key="1">
    <source>
        <dbReference type="EMBL" id="SOH92487.1"/>
    </source>
</evidence>
<dbReference type="PROSITE" id="PS51257">
    <property type="entry name" value="PROKAR_LIPOPROTEIN"/>
    <property type="match status" value="1"/>
</dbReference>
<evidence type="ECO:0000313" key="2">
    <source>
        <dbReference type="Proteomes" id="UP000220034"/>
    </source>
</evidence>
<protein>
    <recommendedName>
        <fullName evidence="3">META domain-containing protein</fullName>
    </recommendedName>
</protein>
<accession>A0A2C9CMP4</accession>
<reference evidence="2" key="1">
    <citation type="submission" date="2017-09" db="EMBL/GenBank/DDBJ databases">
        <authorList>
            <person name="Varghese N."/>
            <person name="Submissions S."/>
        </authorList>
    </citation>
    <scope>NUCLEOTIDE SEQUENCE [LARGE SCALE GENOMIC DNA]</scope>
    <source>
        <strain evidence="2">C7</strain>
    </source>
</reference>
<gene>
    <name evidence="1" type="ORF">SAMN06273572_101334</name>
</gene>
<dbReference type="RefSeq" id="WP_097928066.1">
    <property type="nucleotide sequence ID" value="NZ_OCTN01000001.1"/>
</dbReference>
<dbReference type="OrthoDB" id="7777568at2"/>
<organism evidence="1 2">
    <name type="scientific">Pontivivens marinum</name>
    <dbReference type="NCBI Taxonomy" id="1690039"/>
    <lineage>
        <taxon>Bacteria</taxon>
        <taxon>Pseudomonadati</taxon>
        <taxon>Pseudomonadota</taxon>
        <taxon>Alphaproteobacteria</taxon>
        <taxon>Rhodobacterales</taxon>
        <taxon>Paracoccaceae</taxon>
        <taxon>Pontivivens</taxon>
    </lineage>
</organism>
<dbReference type="EMBL" id="OCTN01000001">
    <property type="protein sequence ID" value="SOH92487.1"/>
    <property type="molecule type" value="Genomic_DNA"/>
</dbReference>
<dbReference type="Proteomes" id="UP000220034">
    <property type="component" value="Unassembled WGS sequence"/>
</dbReference>
<dbReference type="AlphaFoldDB" id="A0A2C9CMP4"/>